<evidence type="ECO:0000313" key="1">
    <source>
        <dbReference type="EMBL" id="SDC02358.1"/>
    </source>
</evidence>
<dbReference type="Proteomes" id="UP000199494">
    <property type="component" value="Unassembled WGS sequence"/>
</dbReference>
<organism evidence="1 2">
    <name type="scientific">Prauserella marina</name>
    <dbReference type="NCBI Taxonomy" id="530584"/>
    <lineage>
        <taxon>Bacteria</taxon>
        <taxon>Bacillati</taxon>
        <taxon>Actinomycetota</taxon>
        <taxon>Actinomycetes</taxon>
        <taxon>Pseudonocardiales</taxon>
        <taxon>Pseudonocardiaceae</taxon>
        <taxon>Prauserella</taxon>
    </lineage>
</organism>
<reference evidence="1 2" key="1">
    <citation type="submission" date="2016-10" db="EMBL/GenBank/DDBJ databases">
        <authorList>
            <person name="de Groot N.N."/>
        </authorList>
    </citation>
    <scope>NUCLEOTIDE SEQUENCE [LARGE SCALE GENOMIC DNA]</scope>
    <source>
        <strain evidence="1 2">CGMCC 4.5506</strain>
    </source>
</reference>
<keyword evidence="2" id="KW-1185">Reference proteome</keyword>
<gene>
    <name evidence="1" type="ORF">SAMN05421630_101107</name>
</gene>
<dbReference type="RefSeq" id="WP_256327918.1">
    <property type="nucleotide sequence ID" value="NZ_CP016353.1"/>
</dbReference>
<protein>
    <submittedName>
        <fullName evidence="1">Uncharacterized protein</fullName>
    </submittedName>
</protein>
<sequence>MNDTPHTRRLPLLVLVWLWVGLPFAYGFYELILKVVQLFGG</sequence>
<proteinExistence type="predicted"/>
<dbReference type="STRING" id="530584.SAMN05421630_101107"/>
<dbReference type="EMBL" id="FMZE01000001">
    <property type="protein sequence ID" value="SDC02358.1"/>
    <property type="molecule type" value="Genomic_DNA"/>
</dbReference>
<name>A0A1G6I7E7_9PSEU</name>
<dbReference type="AlphaFoldDB" id="A0A1G6I7E7"/>
<accession>A0A1G6I7E7</accession>
<evidence type="ECO:0000313" key="2">
    <source>
        <dbReference type="Proteomes" id="UP000199494"/>
    </source>
</evidence>